<keyword evidence="8" id="KW-0547">Nucleotide-binding</keyword>
<dbReference type="Proteomes" id="UP000001645">
    <property type="component" value="Chromosome 6"/>
</dbReference>
<keyword evidence="7" id="KW-0677">Repeat</keyword>
<dbReference type="GO" id="GO:0005739">
    <property type="term" value="C:mitochondrion"/>
    <property type="evidence" value="ECO:0007669"/>
    <property type="project" value="UniProtKB-SubCell"/>
</dbReference>
<dbReference type="GO" id="GO:0005829">
    <property type="term" value="C:cytosol"/>
    <property type="evidence" value="ECO:0007669"/>
    <property type="project" value="UniProtKB-SubCell"/>
</dbReference>
<evidence type="ECO:0000256" key="7">
    <source>
        <dbReference type="ARBA" id="ARBA00022737"/>
    </source>
</evidence>
<evidence type="ECO:0000313" key="18">
    <source>
        <dbReference type="Proteomes" id="UP000001645"/>
    </source>
</evidence>
<organism evidence="17 18">
    <name type="scientific">Meleagris gallopavo</name>
    <name type="common">Wild turkey</name>
    <dbReference type="NCBI Taxonomy" id="9103"/>
    <lineage>
        <taxon>Eukaryota</taxon>
        <taxon>Metazoa</taxon>
        <taxon>Chordata</taxon>
        <taxon>Craniata</taxon>
        <taxon>Vertebrata</taxon>
        <taxon>Euteleostomi</taxon>
        <taxon>Archelosauria</taxon>
        <taxon>Archosauria</taxon>
        <taxon>Dinosauria</taxon>
        <taxon>Saurischia</taxon>
        <taxon>Theropoda</taxon>
        <taxon>Coelurosauria</taxon>
        <taxon>Aves</taxon>
        <taxon>Neognathae</taxon>
        <taxon>Galloanserae</taxon>
        <taxon>Galliformes</taxon>
        <taxon>Phasianidae</taxon>
        <taxon>Meleagridinae</taxon>
        <taxon>Meleagris</taxon>
    </lineage>
</organism>
<evidence type="ECO:0000256" key="8">
    <source>
        <dbReference type="ARBA" id="ARBA00022741"/>
    </source>
</evidence>
<dbReference type="Gene3D" id="3.40.50.300">
    <property type="entry name" value="P-loop containing nucleotide triphosphate hydrolases"/>
    <property type="match status" value="2"/>
</dbReference>
<comment type="function">
    <text evidence="13">Exerts an anti-apoptotic effect in the immune system and is involved in responses to infections.</text>
</comment>
<reference evidence="17 18" key="1">
    <citation type="journal article" date="2010" name="PLoS Biol.">
        <title>Multi-platform next-generation sequencing of the domestic turkey (Meleagris gallopavo): genome assembly and analysis.</title>
        <authorList>
            <person name="Dalloul R.A."/>
            <person name="Long J.A."/>
            <person name="Zimin A.V."/>
            <person name="Aslam L."/>
            <person name="Beal K."/>
            <person name="Blomberg L.A."/>
            <person name="Bouffard P."/>
            <person name="Burt D.W."/>
            <person name="Crasta O."/>
            <person name="Crooijmans R.P."/>
            <person name="Cooper K."/>
            <person name="Coulombe R.A."/>
            <person name="De S."/>
            <person name="Delany M.E."/>
            <person name="Dodgson J.B."/>
            <person name="Dong J.J."/>
            <person name="Evans C."/>
            <person name="Frederickson K.M."/>
            <person name="Flicek P."/>
            <person name="Florea L."/>
            <person name="Folkerts O."/>
            <person name="Groenen M.A."/>
            <person name="Harkins T.T."/>
            <person name="Herrero J."/>
            <person name="Hoffmann S."/>
            <person name="Megens H.J."/>
            <person name="Jiang A."/>
            <person name="de Jong P."/>
            <person name="Kaiser P."/>
            <person name="Kim H."/>
            <person name="Kim K.W."/>
            <person name="Kim S."/>
            <person name="Langenberger D."/>
            <person name="Lee M.K."/>
            <person name="Lee T."/>
            <person name="Mane S."/>
            <person name="Marcais G."/>
            <person name="Marz M."/>
            <person name="McElroy A.P."/>
            <person name="Modise T."/>
            <person name="Nefedov M."/>
            <person name="Notredame C."/>
            <person name="Paton I.R."/>
            <person name="Payne W.S."/>
            <person name="Pertea G."/>
            <person name="Prickett D."/>
            <person name="Puiu D."/>
            <person name="Qioa D."/>
            <person name="Raineri E."/>
            <person name="Ruffier M."/>
            <person name="Salzberg S.L."/>
            <person name="Schatz M.C."/>
            <person name="Scheuring C."/>
            <person name="Schmidt C.J."/>
            <person name="Schroeder S."/>
            <person name="Searle S.M."/>
            <person name="Smith E.J."/>
            <person name="Smith J."/>
            <person name="Sonstegard T.S."/>
            <person name="Stadler P.F."/>
            <person name="Tafer H."/>
            <person name="Tu Z.J."/>
            <person name="Van Tassell C.P."/>
            <person name="Vilella A.J."/>
            <person name="Williams K.P."/>
            <person name="Yorke J.A."/>
            <person name="Zhang L."/>
            <person name="Zhang H.B."/>
            <person name="Zhang X."/>
            <person name="Zhang Y."/>
            <person name="Reed K.M."/>
        </authorList>
    </citation>
    <scope>NUCLEOTIDE SEQUENCE [LARGE SCALE GENOMIC DNA]</scope>
</reference>
<dbReference type="SUPFAM" id="SSF52540">
    <property type="entry name" value="P-loop containing nucleoside triphosphate hydrolases"/>
    <property type="match status" value="2"/>
</dbReference>
<dbReference type="FunFam" id="3.40.50.300:FF:000536">
    <property type="entry name" value="GTPase IMAP family member 8"/>
    <property type="match status" value="1"/>
</dbReference>
<evidence type="ECO:0000256" key="11">
    <source>
        <dbReference type="ARBA" id="ARBA00023128"/>
    </source>
</evidence>
<dbReference type="GO" id="GO:0005794">
    <property type="term" value="C:Golgi apparatus"/>
    <property type="evidence" value="ECO:0007669"/>
    <property type="project" value="UniProtKB-SubCell"/>
</dbReference>
<keyword evidence="12" id="KW-0342">GTP-binding</keyword>
<dbReference type="Bgee" id="ENSMGAG00000001590">
    <property type="expression patterns" value="Expressed in ileum and 9 other cell types or tissues"/>
</dbReference>
<evidence type="ECO:0000256" key="14">
    <source>
        <dbReference type="ARBA" id="ARBA00073539"/>
    </source>
</evidence>
<evidence type="ECO:0000256" key="2">
    <source>
        <dbReference type="ARBA" id="ARBA00004240"/>
    </source>
</evidence>
<evidence type="ECO:0000256" key="12">
    <source>
        <dbReference type="ARBA" id="ARBA00023134"/>
    </source>
</evidence>
<evidence type="ECO:0000256" key="5">
    <source>
        <dbReference type="ARBA" id="ARBA00008535"/>
    </source>
</evidence>
<keyword evidence="10" id="KW-0333">Golgi apparatus</keyword>
<comment type="subcellular location">
    <subcellularLocation>
        <location evidence="3">Cytoplasm</location>
        <location evidence="3">Cytosol</location>
    </subcellularLocation>
    <subcellularLocation>
        <location evidence="2">Endoplasmic reticulum</location>
    </subcellularLocation>
    <subcellularLocation>
        <location evidence="4">Golgi apparatus</location>
    </subcellularLocation>
    <subcellularLocation>
        <location evidence="1">Mitochondrion</location>
    </subcellularLocation>
</comment>
<comment type="similarity">
    <text evidence="5">Belongs to the TRAFAC class TrmE-Era-EngA-EngB-Septin-like GTPase superfamily. AIG1/Toc34/Toc159-like paraseptin GTPase family. IAN subfamily.</text>
</comment>
<sequence>VQPVSLSKDEDNGCPGTAGLTLVSACSTGSQLSLMLVGKTGSGKSATGNTILGMEAFESKLSAHAVTTDYSKCENSFHGRPVLVVDTPGLFDTRETNLKTAEKIKNALRYLYAGVHAIILVMQLGRITKEEHEVAEWVTKIFHTKAQNYTILLFTRAEQLDPCPVPSPPCTAVAQGHHSSWPRAPMPGSCCVASTGCPGTIGLTLVSPCSTGSELRILLVGKTGSGKSATGNTILGTEAFESKLALRSITSQYIDAKNSFNGRPIVVVDTPGLFNTRGVTVQETAEKIGNALRNFYGGVHAIVLVMQLGQVTEECEQVAEWVTKIFHTEAQRYTILLFTRAEDLQKPEDLKGLIEDNKYLKELAAKCGNRYIGFSNRATGEARDRQVAGLINMIDEWFYLRGDISSTMLFLLPSRSDVGACCVVVDLKELLLSAEPCCLEECLPMPWILLCWAVLGEGGHKPDVVKTGPSAGCLMLGRMEWC</sequence>
<evidence type="ECO:0000259" key="16">
    <source>
        <dbReference type="PROSITE" id="PS51720"/>
    </source>
</evidence>
<dbReference type="Ensembl" id="ENSMGAT00000029803.1">
    <property type="protein sequence ID" value="ENSMGAP00000024867.1"/>
    <property type="gene ID" value="ENSMGAG00000001590.3"/>
</dbReference>
<name>A0A803XZC1_MELGA</name>
<dbReference type="PANTHER" id="PTHR10903:SF170">
    <property type="entry name" value="GTPASE IMAP FAMILY MEMBER 7"/>
    <property type="match status" value="1"/>
</dbReference>
<evidence type="ECO:0000313" key="17">
    <source>
        <dbReference type="Ensembl" id="ENSMGAP00000024867.1"/>
    </source>
</evidence>
<evidence type="ECO:0000256" key="1">
    <source>
        <dbReference type="ARBA" id="ARBA00004173"/>
    </source>
</evidence>
<evidence type="ECO:0000256" key="6">
    <source>
        <dbReference type="ARBA" id="ARBA00022490"/>
    </source>
</evidence>
<evidence type="ECO:0000256" key="10">
    <source>
        <dbReference type="ARBA" id="ARBA00023034"/>
    </source>
</evidence>
<protein>
    <recommendedName>
        <fullName evidence="14">GTPase IMAP family member 8</fullName>
    </recommendedName>
    <alternativeName>
        <fullName evidence="15">Immune-associated nucleotide-binding protein 9</fullName>
    </alternativeName>
</protein>
<accession>A0A803XZC1</accession>
<evidence type="ECO:0000256" key="15">
    <source>
        <dbReference type="ARBA" id="ARBA00077278"/>
    </source>
</evidence>
<dbReference type="InterPro" id="IPR045058">
    <property type="entry name" value="GIMA/IAN/Toc"/>
</dbReference>
<evidence type="ECO:0000256" key="9">
    <source>
        <dbReference type="ARBA" id="ARBA00022824"/>
    </source>
</evidence>
<reference evidence="17" key="3">
    <citation type="submission" date="2025-09" db="UniProtKB">
        <authorList>
            <consortium name="Ensembl"/>
        </authorList>
    </citation>
    <scope>IDENTIFICATION</scope>
</reference>
<evidence type="ECO:0000256" key="13">
    <source>
        <dbReference type="ARBA" id="ARBA00056809"/>
    </source>
</evidence>
<dbReference type="InterPro" id="IPR006703">
    <property type="entry name" value="G_AIG1"/>
</dbReference>
<dbReference type="Pfam" id="PF04548">
    <property type="entry name" value="AIG1"/>
    <property type="match status" value="2"/>
</dbReference>
<dbReference type="GO" id="GO:0005783">
    <property type="term" value="C:endoplasmic reticulum"/>
    <property type="evidence" value="ECO:0007669"/>
    <property type="project" value="UniProtKB-SubCell"/>
</dbReference>
<dbReference type="GeneTree" id="ENSGT00940000162462"/>
<dbReference type="PANTHER" id="PTHR10903">
    <property type="entry name" value="GTPASE, IMAP FAMILY MEMBER-RELATED"/>
    <property type="match status" value="1"/>
</dbReference>
<keyword evidence="9" id="KW-0256">Endoplasmic reticulum</keyword>
<reference evidence="17" key="2">
    <citation type="submission" date="2025-08" db="UniProtKB">
        <authorList>
            <consortium name="Ensembl"/>
        </authorList>
    </citation>
    <scope>IDENTIFICATION</scope>
</reference>
<dbReference type="GO" id="GO:0005525">
    <property type="term" value="F:GTP binding"/>
    <property type="evidence" value="ECO:0007669"/>
    <property type="project" value="UniProtKB-KW"/>
</dbReference>
<dbReference type="InterPro" id="IPR027417">
    <property type="entry name" value="P-loop_NTPase"/>
</dbReference>
<keyword evidence="18" id="KW-1185">Reference proteome</keyword>
<evidence type="ECO:0000256" key="4">
    <source>
        <dbReference type="ARBA" id="ARBA00004555"/>
    </source>
</evidence>
<feature type="domain" description="AIG1-type G" evidence="16">
    <location>
        <begin position="29"/>
        <end position="162"/>
    </location>
</feature>
<keyword evidence="11" id="KW-0496">Mitochondrion</keyword>
<dbReference type="AlphaFoldDB" id="A0A803XZC1"/>
<dbReference type="PROSITE" id="PS51720">
    <property type="entry name" value="G_AIG1"/>
    <property type="match status" value="2"/>
</dbReference>
<keyword evidence="6" id="KW-0963">Cytoplasm</keyword>
<evidence type="ECO:0000256" key="3">
    <source>
        <dbReference type="ARBA" id="ARBA00004514"/>
    </source>
</evidence>
<proteinExistence type="inferred from homology"/>
<feature type="domain" description="AIG1-type G" evidence="16">
    <location>
        <begin position="212"/>
        <end position="415"/>
    </location>
</feature>